<proteinExistence type="predicted"/>
<dbReference type="InterPro" id="IPR013083">
    <property type="entry name" value="Znf_RING/FYVE/PHD"/>
</dbReference>
<evidence type="ECO:0000313" key="2">
    <source>
        <dbReference type="Proteomes" id="UP001163046"/>
    </source>
</evidence>
<keyword evidence="2" id="KW-1185">Reference proteome</keyword>
<evidence type="ECO:0000313" key="1">
    <source>
        <dbReference type="EMBL" id="KAJ7386858.1"/>
    </source>
</evidence>
<sequence>MKFRRQQVAYLTADLPRDSKQVINARHQAQNKAHEDEFSSLLDLSKDDKAVHNLQWTLSPRVVYFVDEQVDGILQECCCPDSMSILSIDTTFNIGNFYVTTTIEVNLPTAVCASFYVVTGCVPCVDQWNESSYSNSKCPLCRTTTDYAHIL</sequence>
<dbReference type="Gene3D" id="3.30.40.10">
    <property type="entry name" value="Zinc/RING finger domain, C3HC4 (zinc finger)"/>
    <property type="match status" value="1"/>
</dbReference>
<dbReference type="EMBL" id="MU825875">
    <property type="protein sequence ID" value="KAJ7386858.1"/>
    <property type="molecule type" value="Genomic_DNA"/>
</dbReference>
<gene>
    <name evidence="1" type="ORF">OS493_006891</name>
</gene>
<protein>
    <submittedName>
        <fullName evidence="1">Uncharacterized protein</fullName>
    </submittedName>
</protein>
<comment type="caution">
    <text evidence="1">The sequence shown here is derived from an EMBL/GenBank/DDBJ whole genome shotgun (WGS) entry which is preliminary data.</text>
</comment>
<reference evidence="1" key="1">
    <citation type="submission" date="2023-01" db="EMBL/GenBank/DDBJ databases">
        <title>Genome assembly of the deep-sea coral Lophelia pertusa.</title>
        <authorList>
            <person name="Herrera S."/>
            <person name="Cordes E."/>
        </authorList>
    </citation>
    <scope>NUCLEOTIDE SEQUENCE</scope>
    <source>
        <strain evidence="1">USNM1676648</strain>
        <tissue evidence="1">Polyp</tissue>
    </source>
</reference>
<organism evidence="1 2">
    <name type="scientific">Desmophyllum pertusum</name>
    <dbReference type="NCBI Taxonomy" id="174260"/>
    <lineage>
        <taxon>Eukaryota</taxon>
        <taxon>Metazoa</taxon>
        <taxon>Cnidaria</taxon>
        <taxon>Anthozoa</taxon>
        <taxon>Hexacorallia</taxon>
        <taxon>Scleractinia</taxon>
        <taxon>Caryophylliina</taxon>
        <taxon>Caryophylliidae</taxon>
        <taxon>Desmophyllum</taxon>
    </lineage>
</organism>
<dbReference type="Proteomes" id="UP001163046">
    <property type="component" value="Unassembled WGS sequence"/>
</dbReference>
<accession>A0A9W9ZTN3</accession>
<dbReference type="AlphaFoldDB" id="A0A9W9ZTN3"/>
<name>A0A9W9ZTN3_9CNID</name>